<evidence type="ECO:0000313" key="4">
    <source>
        <dbReference type="Proteomes" id="UP001061958"/>
    </source>
</evidence>
<dbReference type="EMBL" id="BQMJ01000057">
    <property type="protein sequence ID" value="GJQ14622.1"/>
    <property type="molecule type" value="Genomic_DNA"/>
</dbReference>
<dbReference type="InterPro" id="IPR031142">
    <property type="entry name" value="SPX_prot"/>
</dbReference>
<feature type="domain" description="SPX" evidence="2">
    <location>
        <begin position="1"/>
        <end position="208"/>
    </location>
</feature>
<dbReference type="OrthoDB" id="6493944at2759"/>
<feature type="region of interest" description="Disordered" evidence="1">
    <location>
        <begin position="51"/>
        <end position="74"/>
    </location>
</feature>
<organism evidence="3 4">
    <name type="scientific">Galdieria partita</name>
    <dbReference type="NCBI Taxonomy" id="83374"/>
    <lineage>
        <taxon>Eukaryota</taxon>
        <taxon>Rhodophyta</taxon>
        <taxon>Bangiophyceae</taxon>
        <taxon>Galdieriales</taxon>
        <taxon>Galdieriaceae</taxon>
        <taxon>Galdieria</taxon>
    </lineage>
</organism>
<dbReference type="PROSITE" id="PS51382">
    <property type="entry name" value="SPX"/>
    <property type="match status" value="1"/>
</dbReference>
<dbReference type="GO" id="GO:0016036">
    <property type="term" value="P:cellular response to phosphate starvation"/>
    <property type="evidence" value="ECO:0007669"/>
    <property type="project" value="InterPro"/>
</dbReference>
<keyword evidence="4" id="KW-1185">Reference proteome</keyword>
<evidence type="ECO:0000256" key="1">
    <source>
        <dbReference type="SAM" id="MobiDB-lite"/>
    </source>
</evidence>
<dbReference type="PANTHER" id="PTHR45978:SF7">
    <property type="entry name" value="SPX DOMAIN-CONTAINING PROTEIN 4"/>
    <property type="match status" value="1"/>
</dbReference>
<gene>
    <name evidence="3" type="ORF">GpartN1_g6413.t1</name>
</gene>
<evidence type="ECO:0000259" key="2">
    <source>
        <dbReference type="PROSITE" id="PS51382"/>
    </source>
</evidence>
<protein>
    <recommendedName>
        <fullName evidence="2">SPX domain-containing protein</fullName>
    </recommendedName>
</protein>
<proteinExistence type="predicted"/>
<name>A0A9C7Q3L6_9RHOD</name>
<dbReference type="Pfam" id="PF03105">
    <property type="entry name" value="SPX"/>
    <property type="match status" value="2"/>
</dbReference>
<sequence length="243" mass="27954">MKFGKKLQDTVEAANKDWRPYFIDYKGLKKLISSTLEEYLNNEQSSVGEEVFPLSGEQPTLPEKEDKTRSHQGGMETETTVFVTLKRKNKSNEESKSVKKLKVAVRSCLISFFTALKQELDKVNDFYLDKEEELIISHHLLKASVAECVSSPVLTRNDWRSLKRQLIDLHGNAVMLESYATVNYTGFRKILKKLDKKTGFNLRKKYLEVVWGTPFFSLSILQNIVKETEKCLFQLEQVAAKCS</sequence>
<evidence type="ECO:0000313" key="3">
    <source>
        <dbReference type="EMBL" id="GJQ14622.1"/>
    </source>
</evidence>
<dbReference type="InterPro" id="IPR004331">
    <property type="entry name" value="SPX_dom"/>
</dbReference>
<dbReference type="PANTHER" id="PTHR45978">
    <property type="entry name" value="SPX DOMAIN-CONTAINING PROTEIN 3"/>
    <property type="match status" value="1"/>
</dbReference>
<comment type="caution">
    <text evidence="3">The sequence shown here is derived from an EMBL/GenBank/DDBJ whole genome shotgun (WGS) entry which is preliminary data.</text>
</comment>
<reference evidence="3" key="2">
    <citation type="submission" date="2022-01" db="EMBL/GenBank/DDBJ databases">
        <authorList>
            <person name="Hirooka S."/>
            <person name="Miyagishima S.Y."/>
        </authorList>
    </citation>
    <scope>NUCLEOTIDE SEQUENCE</scope>
    <source>
        <strain evidence="3">NBRC 102759</strain>
    </source>
</reference>
<dbReference type="AlphaFoldDB" id="A0A9C7Q3L6"/>
<dbReference type="Proteomes" id="UP001061958">
    <property type="component" value="Unassembled WGS sequence"/>
</dbReference>
<accession>A0A9C7Q3L6</accession>
<reference evidence="3" key="1">
    <citation type="journal article" date="2022" name="Proc. Natl. Acad. Sci. U.S.A.">
        <title>Life cycle and functional genomics of the unicellular red alga Galdieria for elucidating algal and plant evolution and industrial use.</title>
        <authorList>
            <person name="Hirooka S."/>
            <person name="Itabashi T."/>
            <person name="Ichinose T.M."/>
            <person name="Onuma R."/>
            <person name="Fujiwara T."/>
            <person name="Yamashita S."/>
            <person name="Jong L.W."/>
            <person name="Tomita R."/>
            <person name="Iwane A.H."/>
            <person name="Miyagishima S.Y."/>
        </authorList>
    </citation>
    <scope>NUCLEOTIDE SEQUENCE</scope>
    <source>
        <strain evidence="3">NBRC 102759</strain>
    </source>
</reference>